<keyword evidence="10" id="KW-1185">Reference proteome</keyword>
<feature type="transmembrane region" description="Helical" evidence="8">
    <location>
        <begin position="54"/>
        <end position="74"/>
    </location>
</feature>
<keyword evidence="4" id="KW-1003">Cell membrane</keyword>
<evidence type="ECO:0000256" key="3">
    <source>
        <dbReference type="ARBA" id="ARBA00022448"/>
    </source>
</evidence>
<comment type="caution">
    <text evidence="9">The sequence shown here is derived from an EMBL/GenBank/DDBJ whole genome shotgun (WGS) entry which is preliminary data.</text>
</comment>
<dbReference type="InterPro" id="IPR000060">
    <property type="entry name" value="BCCT_transptr"/>
</dbReference>
<accession>A0ABT4UU70</accession>
<evidence type="ECO:0000256" key="8">
    <source>
        <dbReference type="SAM" id="Phobius"/>
    </source>
</evidence>
<organism evidence="9 10">
    <name type="scientific">Saccharopolyspora oryzae</name>
    <dbReference type="NCBI Taxonomy" id="2997343"/>
    <lineage>
        <taxon>Bacteria</taxon>
        <taxon>Bacillati</taxon>
        <taxon>Actinomycetota</taxon>
        <taxon>Actinomycetes</taxon>
        <taxon>Pseudonocardiales</taxon>
        <taxon>Pseudonocardiaceae</taxon>
        <taxon>Saccharopolyspora</taxon>
    </lineage>
</organism>
<dbReference type="PANTHER" id="PTHR30047:SF7">
    <property type="entry name" value="HIGH-AFFINITY CHOLINE TRANSPORT PROTEIN"/>
    <property type="match status" value="1"/>
</dbReference>
<reference evidence="9 10" key="1">
    <citation type="submission" date="2022-11" db="EMBL/GenBank/DDBJ databases">
        <title>Draft genome sequence of Saccharopolyspora sp. WRP15-2 isolated from rhizosphere soils of wild rice in Thailand.</title>
        <authorList>
            <person name="Duangmal K."/>
            <person name="Kammanee S."/>
            <person name="Muangham S."/>
        </authorList>
    </citation>
    <scope>NUCLEOTIDE SEQUENCE [LARGE SCALE GENOMIC DNA]</scope>
    <source>
        <strain evidence="9 10">WRP15-2</strain>
    </source>
</reference>
<keyword evidence="6 8" id="KW-1133">Transmembrane helix</keyword>
<comment type="subcellular location">
    <subcellularLocation>
        <location evidence="1">Cell membrane</location>
        <topology evidence="1">Multi-pass membrane protein</topology>
    </subcellularLocation>
</comment>
<evidence type="ECO:0000256" key="2">
    <source>
        <dbReference type="ARBA" id="ARBA00005658"/>
    </source>
</evidence>
<feature type="transmembrane region" description="Helical" evidence="8">
    <location>
        <begin position="150"/>
        <end position="168"/>
    </location>
</feature>
<evidence type="ECO:0000256" key="7">
    <source>
        <dbReference type="ARBA" id="ARBA00023136"/>
    </source>
</evidence>
<feature type="transmembrane region" description="Helical" evidence="8">
    <location>
        <begin position="196"/>
        <end position="215"/>
    </location>
</feature>
<feature type="transmembrane region" description="Helical" evidence="8">
    <location>
        <begin position="94"/>
        <end position="115"/>
    </location>
</feature>
<keyword evidence="3" id="KW-0813">Transport</keyword>
<proteinExistence type="inferred from homology"/>
<evidence type="ECO:0000313" key="9">
    <source>
        <dbReference type="EMBL" id="MDA3625266.1"/>
    </source>
</evidence>
<dbReference type="Pfam" id="PF02028">
    <property type="entry name" value="BCCT"/>
    <property type="match status" value="1"/>
</dbReference>
<keyword evidence="5 8" id="KW-0812">Transmembrane</keyword>
<feature type="transmembrane region" description="Helical" evidence="8">
    <location>
        <begin position="269"/>
        <end position="292"/>
    </location>
</feature>
<feature type="transmembrane region" description="Helical" evidence="8">
    <location>
        <begin position="449"/>
        <end position="468"/>
    </location>
</feature>
<keyword evidence="7 8" id="KW-0472">Membrane</keyword>
<evidence type="ECO:0000256" key="1">
    <source>
        <dbReference type="ARBA" id="ARBA00004651"/>
    </source>
</evidence>
<protein>
    <submittedName>
        <fullName evidence="9">BCCT family transporter</fullName>
    </submittedName>
</protein>
<feature type="transmembrane region" description="Helical" evidence="8">
    <location>
        <begin position="327"/>
        <end position="344"/>
    </location>
</feature>
<comment type="similarity">
    <text evidence="2">Belongs to the BCCT transporter (TC 2.A.15) family.</text>
</comment>
<feature type="transmembrane region" description="Helical" evidence="8">
    <location>
        <begin position="356"/>
        <end position="374"/>
    </location>
</feature>
<feature type="transmembrane region" description="Helical" evidence="8">
    <location>
        <begin position="408"/>
        <end position="428"/>
    </location>
</feature>
<dbReference type="RefSeq" id="WP_270947843.1">
    <property type="nucleotide sequence ID" value="NZ_JAQGLA010000007.1"/>
</dbReference>
<evidence type="ECO:0000313" key="10">
    <source>
        <dbReference type="Proteomes" id="UP001210380"/>
    </source>
</evidence>
<dbReference type="PANTHER" id="PTHR30047">
    <property type="entry name" value="HIGH-AFFINITY CHOLINE TRANSPORT PROTEIN-RELATED"/>
    <property type="match status" value="1"/>
</dbReference>
<sequence>MGELPAGTARASTDRVVFGVTALLVLFFLGWGIASPTTLGAFAEAGLRWAVDDIGWGYSLAATGFVVFVGWLALSRYGSIPLGGDDEEPEFHTLSWIAMMFIAGMGIGLMFFGVAEPLAHYVQPPPETVDPMTAAAVRTSFATTLFHWALHPWAIYAVVGLTIAYGTFRRGRRQMISSAFAPLLGQRRGVKPLGKVVDVLALLATLFGSAASLGIGTLQISSGMRSAGWIAAVSIPVLVVIIGVLTICFVASAVSGVSRGIQWLSGTNVVLAALLALFVLVTGPTVFILSLIPTSIGNYVGDFASMAARTGATGSAALDEWLSHWTIFYWAWWISWAPFVGTFLARISRGRTIRQFVGGVLLVPSAVSVVWFAIFGGSAIDLQRGGVDVAGSGGEEVQIFTVIRALPIPTALTVLVIVLVAIFFITGADSASLVMGKFSQRGTISPRKWMIVFWGVATGSVAAIMLMSGGDHALEGIQNLTFLASVPFALVMVLMCVSLTKDLRGDELIHRRRRAEQVLSKLADEEPRDETG</sequence>
<feature type="transmembrane region" description="Helical" evidence="8">
    <location>
        <begin position="480"/>
        <end position="503"/>
    </location>
</feature>
<feature type="transmembrane region" description="Helical" evidence="8">
    <location>
        <begin position="227"/>
        <end position="257"/>
    </location>
</feature>
<evidence type="ECO:0000256" key="6">
    <source>
        <dbReference type="ARBA" id="ARBA00022989"/>
    </source>
</evidence>
<dbReference type="Proteomes" id="UP001210380">
    <property type="component" value="Unassembled WGS sequence"/>
</dbReference>
<evidence type="ECO:0000256" key="4">
    <source>
        <dbReference type="ARBA" id="ARBA00022475"/>
    </source>
</evidence>
<dbReference type="EMBL" id="JAQGLA010000007">
    <property type="protein sequence ID" value="MDA3625266.1"/>
    <property type="molecule type" value="Genomic_DNA"/>
</dbReference>
<feature type="transmembrane region" description="Helical" evidence="8">
    <location>
        <begin position="16"/>
        <end position="34"/>
    </location>
</feature>
<evidence type="ECO:0000256" key="5">
    <source>
        <dbReference type="ARBA" id="ARBA00022692"/>
    </source>
</evidence>
<dbReference type="NCBIfam" id="TIGR00842">
    <property type="entry name" value="bcct"/>
    <property type="match status" value="1"/>
</dbReference>
<gene>
    <name evidence="9" type="ORF">OU415_07455</name>
</gene>
<name>A0ABT4UU70_9PSEU</name>